<evidence type="ECO:0000313" key="8">
    <source>
        <dbReference type="Proteomes" id="UP000887116"/>
    </source>
</evidence>
<organism evidence="7 8">
    <name type="scientific">Trichonephila clavata</name>
    <name type="common">Joro spider</name>
    <name type="synonym">Nephila clavata</name>
    <dbReference type="NCBI Taxonomy" id="2740835"/>
    <lineage>
        <taxon>Eukaryota</taxon>
        <taxon>Metazoa</taxon>
        <taxon>Ecdysozoa</taxon>
        <taxon>Arthropoda</taxon>
        <taxon>Chelicerata</taxon>
        <taxon>Arachnida</taxon>
        <taxon>Araneae</taxon>
        <taxon>Araneomorphae</taxon>
        <taxon>Entelegynae</taxon>
        <taxon>Araneoidea</taxon>
        <taxon>Nephilidae</taxon>
        <taxon>Trichonephila</taxon>
    </lineage>
</organism>
<dbReference type="GO" id="GO:0005634">
    <property type="term" value="C:nucleus"/>
    <property type="evidence" value="ECO:0007669"/>
    <property type="project" value="UniProtKB-SubCell"/>
</dbReference>
<feature type="compositionally biased region" description="Low complexity" evidence="6">
    <location>
        <begin position="1224"/>
        <end position="1240"/>
    </location>
</feature>
<keyword evidence="8" id="KW-1185">Reference proteome</keyword>
<evidence type="ECO:0000256" key="2">
    <source>
        <dbReference type="ARBA" id="ARBA00022618"/>
    </source>
</evidence>
<dbReference type="CDD" id="cd19953">
    <property type="entry name" value="PDS5"/>
    <property type="match status" value="1"/>
</dbReference>
<feature type="compositionally biased region" description="Basic and acidic residues" evidence="6">
    <location>
        <begin position="1270"/>
        <end position="1297"/>
    </location>
</feature>
<feature type="region of interest" description="Disordered" evidence="6">
    <location>
        <begin position="1131"/>
        <end position="1152"/>
    </location>
</feature>
<dbReference type="InterPro" id="IPR000637">
    <property type="entry name" value="HMGI/Y_DNA-bd_CS"/>
</dbReference>
<protein>
    <submittedName>
        <fullName evidence="7">Sister chromatid cohesion protein PDS5 homolog B-A</fullName>
    </submittedName>
</protein>
<dbReference type="Pfam" id="PF20168">
    <property type="entry name" value="PDS5"/>
    <property type="match status" value="1"/>
</dbReference>
<sequence length="1333" mass="152873">MPKSTLKTPKIIYPSGVKEISNELSTDDLVRRLKECAQSFQNMSQEDDNSAYIPLAMHLVAESFLEHPSKDVRLLIACCIADVFRVFAPDAPYKDPQQLKAIFYFFIEQLQGLEDPKDTIFKRYFYLLENLAWVKTFNICIELEENQQIFCKLFKLIFSIVNDNHSTKVKNFMLDMMCPLLLEADTISQPLLDIILDQIVEPKKTQNKNSHNLARDIIKRTQATLEPYVHAFFNNALILGKVDSILLSKLFDLIYELNAICPSMLLAVLPQLEFKLKSSVEKERLDVTKLLARMFSDRNSDLATQNKTLWTCFLGRFNDISCQVRIRCVQYAMHFLLNHPELRADITEQMKMRQHDPDETVRYEVVMAIISAAKKDFNSVTDELLTFVKERTLDKKFKIRKEALLGLAMLYKQHMSNPEIPESTKECISWIKNKVLHVYYQTALDDRLLVERILHTCLVPYQSPLEERMKKLYQLFCSVDEYAIKAFNELLKCQNTVRNYVKDVLEILCQTPKQEGHEKNLANKIMILAKTLPEPIKCQEYLKKFFGLLQNNNRLRSHMDTILKGSATCSEIEYSVKEVLKSLGLPVQTNSFYMIVKQMLERVAPVMIDLAGIKQLLHYIKDSLMGTGDIDIQLNLFNSAERGLQLLQILSSIFPGAFCNNYVFEELLNILRVEDELAVDITILIFTNIGYVLEGQYPNICGRLQPLLERFIENGTVKQAKHAVCCLNVMVTNKERVFGQIIDRLKMSLTLQSEYFRTALVSLGHIALLCPDLFGMQIKSIVSKVIVKDLLMVDFEITRHDSTMWIDFDLLPEETKVKVEGMKMIVRWLLGLKTATQSAVSTLRLLTTVILHRGDLMEKGHVSPAEKSWLRLTAATCMIKLCQEPSYAEVISLEQFQVLALVINDECYEVRERFSQKLHKALMLLKLPLDFMAIFSLGGLEKTRELKAQFKQFLLTNINKRREYLKQNPLTTAKLYHYLPDYILPYTVHLLAHDPAFKKYDDLSSLLKLKDCLWFIMEPLMKHDNYSFSFFKRLLEAIKQTKDKQSPNDDIVNLKLYAVSDLALSLVISKTTNFVVKEYPVEPTLPSKLFTEQDKSYINLKTYLPPELIVNPPKKSGLELEMLFANARSNARKSQGNDSIAMEGSTGQGTSQEIYDPEVENSVENQELENHNNKSVLISDGEYVESSDVTELRNAQVIAVVSESPAPSPTPPTTKRPRGRPRRQPATTTTPVTIPVSAVVENDSEICENTPPNSVEKRRMDGDSQSESEPEPKKQRSDEDSNDDMRSKYQQYWEKHCPTRLQTKLIEASKSSPNNCGQNKADKSSKADEQGAR</sequence>
<dbReference type="InterPro" id="IPR016024">
    <property type="entry name" value="ARM-type_fold"/>
</dbReference>
<feature type="compositionally biased region" description="Polar residues" evidence="6">
    <location>
        <begin position="1309"/>
        <end position="1318"/>
    </location>
</feature>
<dbReference type="InterPro" id="IPR011989">
    <property type="entry name" value="ARM-like"/>
</dbReference>
<name>A0A8X6JMI2_TRICU</name>
<dbReference type="GO" id="GO:0006281">
    <property type="term" value="P:DNA repair"/>
    <property type="evidence" value="ECO:0007669"/>
    <property type="project" value="TreeGrafter"/>
</dbReference>
<evidence type="ECO:0000256" key="6">
    <source>
        <dbReference type="SAM" id="MobiDB-lite"/>
    </source>
</evidence>
<feature type="compositionally biased region" description="Basic and acidic residues" evidence="6">
    <location>
        <begin position="1320"/>
        <end position="1333"/>
    </location>
</feature>
<evidence type="ECO:0000256" key="1">
    <source>
        <dbReference type="ARBA" id="ARBA00004123"/>
    </source>
</evidence>
<reference evidence="7" key="1">
    <citation type="submission" date="2020-07" db="EMBL/GenBank/DDBJ databases">
        <title>Multicomponent nature underlies the extraordinary mechanical properties of spider dragline silk.</title>
        <authorList>
            <person name="Kono N."/>
            <person name="Nakamura H."/>
            <person name="Mori M."/>
            <person name="Yoshida Y."/>
            <person name="Ohtoshi R."/>
            <person name="Malay A.D."/>
            <person name="Moran D.A.P."/>
            <person name="Tomita M."/>
            <person name="Numata K."/>
            <person name="Arakawa K."/>
        </authorList>
    </citation>
    <scope>NUCLEOTIDE SEQUENCE</scope>
</reference>
<dbReference type="GO" id="GO:0000785">
    <property type="term" value="C:chromatin"/>
    <property type="evidence" value="ECO:0007669"/>
    <property type="project" value="TreeGrafter"/>
</dbReference>
<keyword evidence="5" id="KW-0131">Cell cycle</keyword>
<dbReference type="OrthoDB" id="6416699at2759"/>
<dbReference type="EMBL" id="BMAO01026786">
    <property type="protein sequence ID" value="GFR12456.1"/>
    <property type="molecule type" value="Genomic_DNA"/>
</dbReference>
<dbReference type="PANTHER" id="PTHR12663">
    <property type="entry name" value="ANDROGEN INDUCED INHIBITOR OF PROLIFERATION AS3 / PDS5-RELATED"/>
    <property type="match status" value="1"/>
</dbReference>
<dbReference type="Proteomes" id="UP000887116">
    <property type="component" value="Unassembled WGS sequence"/>
</dbReference>
<keyword evidence="2" id="KW-0132">Cell division</keyword>
<dbReference type="PANTHER" id="PTHR12663:SF0">
    <property type="entry name" value="PRECOCIOUS DISSOCIATION OF SISTERS 5, ISOFORM A"/>
    <property type="match status" value="1"/>
</dbReference>
<dbReference type="PROSITE" id="PS00354">
    <property type="entry name" value="HMGI_Y"/>
    <property type="match status" value="1"/>
</dbReference>
<evidence type="ECO:0000313" key="7">
    <source>
        <dbReference type="EMBL" id="GFR12456.1"/>
    </source>
</evidence>
<dbReference type="Gene3D" id="1.25.10.10">
    <property type="entry name" value="Leucine-rich Repeat Variant"/>
    <property type="match status" value="1"/>
</dbReference>
<dbReference type="GO" id="GO:0051301">
    <property type="term" value="P:cell division"/>
    <property type="evidence" value="ECO:0007669"/>
    <property type="project" value="UniProtKB-KW"/>
</dbReference>
<keyword evidence="3" id="KW-0498">Mitosis</keyword>
<gene>
    <name evidence="7" type="primary">pds5b-a</name>
    <name evidence="7" type="ORF">TNCT_255691</name>
</gene>
<feature type="region of interest" description="Disordered" evidence="6">
    <location>
        <begin position="1200"/>
        <end position="1333"/>
    </location>
</feature>
<evidence type="ECO:0000256" key="4">
    <source>
        <dbReference type="ARBA" id="ARBA00023242"/>
    </source>
</evidence>
<evidence type="ECO:0000256" key="5">
    <source>
        <dbReference type="ARBA" id="ARBA00023306"/>
    </source>
</evidence>
<dbReference type="SUPFAM" id="SSF48371">
    <property type="entry name" value="ARM repeat"/>
    <property type="match status" value="1"/>
</dbReference>
<accession>A0A8X6JMI2</accession>
<comment type="caution">
    <text evidence="7">The sequence shown here is derived from an EMBL/GenBank/DDBJ whole genome shotgun (WGS) entry which is preliminary data.</text>
</comment>
<keyword evidence="4" id="KW-0539">Nucleus</keyword>
<comment type="subcellular location">
    <subcellularLocation>
        <location evidence="1">Nucleus</location>
    </subcellularLocation>
</comment>
<proteinExistence type="predicted"/>
<dbReference type="InterPro" id="IPR039776">
    <property type="entry name" value="Pds5"/>
</dbReference>
<dbReference type="GO" id="GO:0006355">
    <property type="term" value="P:regulation of DNA-templated transcription"/>
    <property type="evidence" value="ECO:0007669"/>
    <property type="project" value="InterPro"/>
</dbReference>
<evidence type="ECO:0000256" key="3">
    <source>
        <dbReference type="ARBA" id="ARBA00022776"/>
    </source>
</evidence>
<dbReference type="GO" id="GO:0007064">
    <property type="term" value="P:mitotic sister chromatid cohesion"/>
    <property type="evidence" value="ECO:0007669"/>
    <property type="project" value="InterPro"/>
</dbReference>